<feature type="domain" description="TFA2 Winged helix" evidence="1">
    <location>
        <begin position="104"/>
        <end position="153"/>
    </location>
</feature>
<protein>
    <recommendedName>
        <fullName evidence="1">TFA2 Winged helix domain-containing protein</fullName>
    </recommendedName>
</protein>
<dbReference type="AlphaFoldDB" id="A0AAV5DFA8"/>
<sequence>MEVRAAAVDDGTGRPGSIDQALLTLEIITVRACGVQSDRAVSGGTEIQFDACRVLPPVSLALVGGKGLENETVIRTGAPSTKKIHRQGKLLLLSKLMKQLTLILLKKYDDGLDVAEVIDAYPSVLDDLQALKESGDILWLSGTDSQEGVVYYNDSRSKIMLDKDLKDLYKKVQLPRDMLDIEKELHKAGEKALTDTAK</sequence>
<dbReference type="GO" id="GO:0006367">
    <property type="term" value="P:transcription initiation at RNA polymerase II promoter"/>
    <property type="evidence" value="ECO:0007669"/>
    <property type="project" value="InterPro"/>
</dbReference>
<comment type="caution">
    <text evidence="2">The sequence shown here is derived from an EMBL/GenBank/DDBJ whole genome shotgun (WGS) entry which is preliminary data.</text>
</comment>
<dbReference type="Pfam" id="PF18121">
    <property type="entry name" value="TFA2_Winged_2"/>
    <property type="match status" value="1"/>
</dbReference>
<dbReference type="InterPro" id="IPR016656">
    <property type="entry name" value="TFIIE-bsu"/>
</dbReference>
<dbReference type="GO" id="GO:0001097">
    <property type="term" value="F:TFIIH-class transcription factor complex binding"/>
    <property type="evidence" value="ECO:0007669"/>
    <property type="project" value="TreeGrafter"/>
</dbReference>
<proteinExistence type="predicted"/>
<evidence type="ECO:0000259" key="1">
    <source>
        <dbReference type="Pfam" id="PF18121"/>
    </source>
</evidence>
<dbReference type="PANTHER" id="PTHR12716:SF8">
    <property type="entry name" value="TRANSCRIPTION INITIATION FACTOR IIE SUBUNIT BETA"/>
    <property type="match status" value="1"/>
</dbReference>
<dbReference type="EMBL" id="BQKI01000015">
    <property type="protein sequence ID" value="GJN08910.1"/>
    <property type="molecule type" value="Genomic_DNA"/>
</dbReference>
<dbReference type="PANTHER" id="PTHR12716">
    <property type="entry name" value="TRANSCRIPTION INITIATION FACTOR IIE, BETA SUBUNIT"/>
    <property type="match status" value="1"/>
</dbReference>
<dbReference type="GO" id="GO:0005673">
    <property type="term" value="C:transcription factor TFIIE complex"/>
    <property type="evidence" value="ECO:0007669"/>
    <property type="project" value="InterPro"/>
</dbReference>
<accession>A0AAV5DFA8</accession>
<gene>
    <name evidence="2" type="primary">ga26870</name>
    <name evidence="2" type="ORF">PR202_ga26870</name>
</gene>
<dbReference type="InterPro" id="IPR040501">
    <property type="entry name" value="TFA2_Winged_2"/>
</dbReference>
<evidence type="ECO:0000313" key="2">
    <source>
        <dbReference type="EMBL" id="GJN08910.1"/>
    </source>
</evidence>
<dbReference type="Proteomes" id="UP001054889">
    <property type="component" value="Unassembled WGS sequence"/>
</dbReference>
<organism evidence="2 3">
    <name type="scientific">Eleusine coracana subsp. coracana</name>
    <dbReference type="NCBI Taxonomy" id="191504"/>
    <lineage>
        <taxon>Eukaryota</taxon>
        <taxon>Viridiplantae</taxon>
        <taxon>Streptophyta</taxon>
        <taxon>Embryophyta</taxon>
        <taxon>Tracheophyta</taxon>
        <taxon>Spermatophyta</taxon>
        <taxon>Magnoliopsida</taxon>
        <taxon>Liliopsida</taxon>
        <taxon>Poales</taxon>
        <taxon>Poaceae</taxon>
        <taxon>PACMAD clade</taxon>
        <taxon>Chloridoideae</taxon>
        <taxon>Cynodonteae</taxon>
        <taxon>Eleusininae</taxon>
        <taxon>Eleusine</taxon>
    </lineage>
</organism>
<evidence type="ECO:0000313" key="3">
    <source>
        <dbReference type="Proteomes" id="UP001054889"/>
    </source>
</evidence>
<name>A0AAV5DFA8_ELECO</name>
<reference evidence="2" key="2">
    <citation type="submission" date="2021-12" db="EMBL/GenBank/DDBJ databases">
        <title>Resequencing data analysis of finger millet.</title>
        <authorList>
            <person name="Hatakeyama M."/>
            <person name="Aluri S."/>
            <person name="Balachadran M.T."/>
            <person name="Sivarajan S.R."/>
            <person name="Poveda L."/>
            <person name="Shimizu-Inatsugi R."/>
            <person name="Schlapbach R."/>
            <person name="Sreeman S.M."/>
            <person name="Shimizu K.K."/>
        </authorList>
    </citation>
    <scope>NUCLEOTIDE SEQUENCE</scope>
</reference>
<keyword evidence="3" id="KW-1185">Reference proteome</keyword>
<reference evidence="2" key="1">
    <citation type="journal article" date="2018" name="DNA Res.">
        <title>Multiple hybrid de novo genome assembly of finger millet, an orphan allotetraploid crop.</title>
        <authorList>
            <person name="Hatakeyama M."/>
            <person name="Aluri S."/>
            <person name="Balachadran M.T."/>
            <person name="Sivarajan S.R."/>
            <person name="Patrignani A."/>
            <person name="Gruter S."/>
            <person name="Poveda L."/>
            <person name="Shimizu-Inatsugi R."/>
            <person name="Baeten J."/>
            <person name="Francoijs K.J."/>
            <person name="Nataraja K.N."/>
            <person name="Reddy Y.A.N."/>
            <person name="Phadnis S."/>
            <person name="Ravikumar R.L."/>
            <person name="Schlapbach R."/>
            <person name="Sreeman S.M."/>
            <person name="Shimizu K.K."/>
        </authorList>
    </citation>
    <scope>NUCLEOTIDE SEQUENCE</scope>
</reference>